<keyword evidence="2" id="KW-1185">Reference proteome</keyword>
<dbReference type="EMBL" id="BKCP01005261">
    <property type="protein sequence ID" value="GER36994.1"/>
    <property type="molecule type" value="Genomic_DNA"/>
</dbReference>
<accession>A0A5A7PW48</accession>
<organism evidence="1 2">
    <name type="scientific">Striga asiatica</name>
    <name type="common">Asiatic witchweed</name>
    <name type="synonym">Buchnera asiatica</name>
    <dbReference type="NCBI Taxonomy" id="4170"/>
    <lineage>
        <taxon>Eukaryota</taxon>
        <taxon>Viridiplantae</taxon>
        <taxon>Streptophyta</taxon>
        <taxon>Embryophyta</taxon>
        <taxon>Tracheophyta</taxon>
        <taxon>Spermatophyta</taxon>
        <taxon>Magnoliopsida</taxon>
        <taxon>eudicotyledons</taxon>
        <taxon>Gunneridae</taxon>
        <taxon>Pentapetalae</taxon>
        <taxon>asterids</taxon>
        <taxon>lamiids</taxon>
        <taxon>Lamiales</taxon>
        <taxon>Orobanchaceae</taxon>
        <taxon>Buchnereae</taxon>
        <taxon>Striga</taxon>
    </lineage>
</organism>
<dbReference type="AlphaFoldDB" id="A0A5A7PW48"/>
<sequence length="165" mass="19283">MAACSHNIYNHLQELYLDNANKEECHRTRKSHVYHGKCYRKWKVEVLRRKNPLQSISQFQHSKCPLKQVASTAGLRSFPLDKFGLSSIESQGSDRCSNNQFQTFKSITKLHLLLTRNRCAKPEKAELMSKDLEFNKKMEPKSMEKLYARNSTFNTHPLHERAENT</sequence>
<keyword evidence="1" id="KW-0436">Ligase</keyword>
<protein>
    <submittedName>
        <fullName evidence="1">Methionine--tRNA ligase</fullName>
    </submittedName>
</protein>
<gene>
    <name evidence="1" type="ORF">STAS_13376</name>
</gene>
<dbReference type="GO" id="GO:0016874">
    <property type="term" value="F:ligase activity"/>
    <property type="evidence" value="ECO:0007669"/>
    <property type="project" value="UniProtKB-KW"/>
</dbReference>
<reference evidence="2" key="1">
    <citation type="journal article" date="2019" name="Curr. Biol.">
        <title>Genome Sequence of Striga asiatica Provides Insight into the Evolution of Plant Parasitism.</title>
        <authorList>
            <person name="Yoshida S."/>
            <person name="Kim S."/>
            <person name="Wafula E.K."/>
            <person name="Tanskanen J."/>
            <person name="Kim Y.M."/>
            <person name="Honaas L."/>
            <person name="Yang Z."/>
            <person name="Spallek T."/>
            <person name="Conn C.E."/>
            <person name="Ichihashi Y."/>
            <person name="Cheong K."/>
            <person name="Cui S."/>
            <person name="Der J.P."/>
            <person name="Gundlach H."/>
            <person name="Jiao Y."/>
            <person name="Hori C."/>
            <person name="Ishida J.K."/>
            <person name="Kasahara H."/>
            <person name="Kiba T."/>
            <person name="Kim M.S."/>
            <person name="Koo N."/>
            <person name="Laohavisit A."/>
            <person name="Lee Y.H."/>
            <person name="Lumba S."/>
            <person name="McCourt P."/>
            <person name="Mortimer J.C."/>
            <person name="Mutuku J.M."/>
            <person name="Nomura T."/>
            <person name="Sasaki-Sekimoto Y."/>
            <person name="Seto Y."/>
            <person name="Wang Y."/>
            <person name="Wakatake T."/>
            <person name="Sakakibara H."/>
            <person name="Demura T."/>
            <person name="Yamaguchi S."/>
            <person name="Yoneyama K."/>
            <person name="Manabe R.I."/>
            <person name="Nelson D.C."/>
            <person name="Schulman A.H."/>
            <person name="Timko M.P."/>
            <person name="dePamphilis C.W."/>
            <person name="Choi D."/>
            <person name="Shirasu K."/>
        </authorList>
    </citation>
    <scope>NUCLEOTIDE SEQUENCE [LARGE SCALE GENOMIC DNA]</scope>
    <source>
        <strain evidence="2">cv. UVA1</strain>
    </source>
</reference>
<evidence type="ECO:0000313" key="1">
    <source>
        <dbReference type="EMBL" id="GER36994.1"/>
    </source>
</evidence>
<proteinExistence type="predicted"/>
<dbReference type="Proteomes" id="UP000325081">
    <property type="component" value="Unassembled WGS sequence"/>
</dbReference>
<name>A0A5A7PW48_STRAF</name>
<comment type="caution">
    <text evidence="1">The sequence shown here is derived from an EMBL/GenBank/DDBJ whole genome shotgun (WGS) entry which is preliminary data.</text>
</comment>
<evidence type="ECO:0000313" key="2">
    <source>
        <dbReference type="Proteomes" id="UP000325081"/>
    </source>
</evidence>